<gene>
    <name evidence="1" type="ORF">FPZ11_08350</name>
</gene>
<dbReference type="Gene3D" id="1.20.1270.210">
    <property type="match status" value="1"/>
</dbReference>
<name>A0A5B8M286_9MICO</name>
<dbReference type="Gene3D" id="3.40.140.120">
    <property type="match status" value="1"/>
</dbReference>
<evidence type="ECO:0000313" key="2">
    <source>
        <dbReference type="Proteomes" id="UP000320216"/>
    </source>
</evidence>
<dbReference type="Gene3D" id="3.30.1120.70">
    <property type="match status" value="1"/>
</dbReference>
<dbReference type="Proteomes" id="UP000320216">
    <property type="component" value="Chromosome"/>
</dbReference>
<dbReference type="EMBL" id="CP042305">
    <property type="protein sequence ID" value="QDZ14767.1"/>
    <property type="molecule type" value="Genomic_DNA"/>
</dbReference>
<sequence>MGIFTRSKIGKAYELSRSRATMPLAVASPWAPTDALTQFAVEQLFRDAVEGSDAPMVRDVALRIGGVKRAHGIHVRQFASIPFKLMDDATPAAAQPRWLTTSDSGVSPYHRMHGLGSDLFFNGWGCLSFNTDPHDPEADCLHVPFGAWGIDPSTGEVWVDEDIVPADYTQFPVAIPVGYGENGLLIDAVDTLREARQIEATYKDRLENPVPLTTLGIPKDDWHQWTPEERRAYQTQWIEGRKKGGVAVKVAEYPVDYHDTQVDLFESGRNAVRLDIANHTQTPASLLEGVSQGGSGTSNVKYTGVANGASRNELWDFGLAKAFTLAFEARMSLDDICDPGLSIRGDLSNMFALPEPNTDPTSED</sequence>
<evidence type="ECO:0000313" key="1">
    <source>
        <dbReference type="EMBL" id="QDZ14767.1"/>
    </source>
</evidence>
<dbReference type="RefSeq" id="WP_146319968.1">
    <property type="nucleotide sequence ID" value="NZ_CP042305.1"/>
</dbReference>
<proteinExistence type="predicted"/>
<organism evidence="1 2">
    <name type="scientific">Humibacter ginsenosidimutans</name>
    <dbReference type="NCBI Taxonomy" id="2599293"/>
    <lineage>
        <taxon>Bacteria</taxon>
        <taxon>Bacillati</taxon>
        <taxon>Actinomycetota</taxon>
        <taxon>Actinomycetes</taxon>
        <taxon>Micrococcales</taxon>
        <taxon>Microbacteriaceae</taxon>
        <taxon>Humibacter</taxon>
    </lineage>
</organism>
<protein>
    <recommendedName>
        <fullName evidence="3">Phage portal protein</fullName>
    </recommendedName>
</protein>
<dbReference type="OrthoDB" id="3268650at2"/>
<accession>A0A5B8M286</accession>
<evidence type="ECO:0008006" key="3">
    <source>
        <dbReference type="Google" id="ProtNLM"/>
    </source>
</evidence>
<keyword evidence="2" id="KW-1185">Reference proteome</keyword>
<dbReference type="AlphaFoldDB" id="A0A5B8M286"/>
<dbReference type="KEGG" id="huw:FPZ11_08350"/>
<reference evidence="1 2" key="1">
    <citation type="submission" date="2019-07" db="EMBL/GenBank/DDBJ databases">
        <title>Full genome sequence of Humibacter sp. WJ7-1.</title>
        <authorList>
            <person name="Im W.-T."/>
        </authorList>
    </citation>
    <scope>NUCLEOTIDE SEQUENCE [LARGE SCALE GENOMIC DNA]</scope>
    <source>
        <strain evidence="1 2">WJ7-1</strain>
    </source>
</reference>